<dbReference type="Proteomes" id="UP001304429">
    <property type="component" value="Plasmid p3191.2"/>
</dbReference>
<gene>
    <name evidence="1" type="ORF">R5577_23330</name>
</gene>
<evidence type="ECO:0000313" key="1">
    <source>
        <dbReference type="EMBL" id="WOP59054.1"/>
    </source>
</evidence>
<name>A0AAX4FQX3_XANEU</name>
<reference evidence="1" key="1">
    <citation type="submission" date="2023-10" db="EMBL/GenBank/DDBJ databases">
        <title>Comparative Genomic Analysis of Tomato Bacterial Spot Xanthomonads Reveals A New Lineage of Xanthomonas euvesicatoria.</title>
        <authorList>
            <person name="Huang C.-J."/>
            <person name="Wu T.-L."/>
            <person name="Wu Y.-L."/>
            <person name="Wang R.-S."/>
            <person name="Lin Y.-C."/>
        </authorList>
    </citation>
    <scope>NUCLEOTIDE SEQUENCE</scope>
    <source>
        <strain evidence="1">T0319-01</strain>
        <plasmid evidence="1">p3191.2</plasmid>
    </source>
</reference>
<accession>A0AAX4FQX3</accession>
<dbReference type="RefSeq" id="WP_317720677.1">
    <property type="nucleotide sequence ID" value="NZ_CP137541.1"/>
</dbReference>
<geneLocation type="plasmid" evidence="1 2">
    <name>p3191.2</name>
</geneLocation>
<proteinExistence type="predicted"/>
<dbReference type="EMBL" id="CP137541">
    <property type="protein sequence ID" value="WOP59054.1"/>
    <property type="molecule type" value="Genomic_DNA"/>
</dbReference>
<protein>
    <submittedName>
        <fullName evidence="1">Uncharacterized protein</fullName>
    </submittedName>
</protein>
<sequence>MATWTDLSAIDEPARVAALPRDQRGYPVPHSVAHDEDGVPDFRVIDPGKWQHAVRHRLCGVCGGPLGARLAFVGGPLSIRNRLFNDLPMHRDCATYAMRACPFLAAPRFAFARKLPEHTHVNENVSTDRPERFGLGIARDFQLVRGPAGDILLHAGAFEVIEWWQHGAVVTGP</sequence>
<keyword evidence="1" id="KW-0614">Plasmid</keyword>
<evidence type="ECO:0000313" key="2">
    <source>
        <dbReference type="Proteomes" id="UP001304429"/>
    </source>
</evidence>
<dbReference type="AlphaFoldDB" id="A0AAX4FQX3"/>
<organism evidence="1 2">
    <name type="scientific">Xanthomonas euvesicatoria</name>
    <dbReference type="NCBI Taxonomy" id="456327"/>
    <lineage>
        <taxon>Bacteria</taxon>
        <taxon>Pseudomonadati</taxon>
        <taxon>Pseudomonadota</taxon>
        <taxon>Gammaproteobacteria</taxon>
        <taxon>Lysobacterales</taxon>
        <taxon>Lysobacteraceae</taxon>
        <taxon>Xanthomonas</taxon>
    </lineage>
</organism>